<sequence length="166" mass="17597">MTQQQGQPSSTALVATRDLRPGESLTINDVRSTPVPEHLVPTDSVAPDDLVGRHVTGLVHAGEIIARHRLLDSRLPSALIGRPDARLVPVRPADDTLATFVRAGDLVDLLSEDDRVLARGAVVAVSPDSDRRASTDTGTVLVAMGEDDAHIVAAAGLREPITFVLH</sequence>
<dbReference type="Proteomes" id="UP001200110">
    <property type="component" value="Unassembled WGS sequence"/>
</dbReference>
<reference evidence="2 3" key="1">
    <citation type="submission" date="2022-01" db="EMBL/GenBank/DDBJ databases">
        <authorList>
            <person name="Huang Y."/>
        </authorList>
    </citation>
    <scope>NUCLEOTIDE SEQUENCE [LARGE SCALE GENOMIC DNA]</scope>
    <source>
        <strain evidence="2 3">HY366</strain>
    </source>
</reference>
<feature type="domain" description="SAF" evidence="1">
    <location>
        <begin position="10"/>
        <end position="71"/>
    </location>
</feature>
<dbReference type="EMBL" id="JAKKOR010000011">
    <property type="protein sequence ID" value="MCF8589839.1"/>
    <property type="molecule type" value="Genomic_DNA"/>
</dbReference>
<dbReference type="SMART" id="SM00858">
    <property type="entry name" value="SAF"/>
    <property type="match status" value="1"/>
</dbReference>
<gene>
    <name evidence="2" type="ORF">L5G33_15365</name>
</gene>
<name>A0ABS9IW99_9ACTN</name>
<accession>A0ABS9IW99</accession>
<dbReference type="CDD" id="cd11614">
    <property type="entry name" value="SAF_CpaB_FlgA_like"/>
    <property type="match status" value="1"/>
</dbReference>
<organism evidence="2 3">
    <name type="scientific">Gordonia liuliyuniae</name>
    <dbReference type="NCBI Taxonomy" id="2911517"/>
    <lineage>
        <taxon>Bacteria</taxon>
        <taxon>Bacillati</taxon>
        <taxon>Actinomycetota</taxon>
        <taxon>Actinomycetes</taxon>
        <taxon>Mycobacteriales</taxon>
        <taxon>Gordoniaceae</taxon>
        <taxon>Gordonia</taxon>
    </lineage>
</organism>
<proteinExistence type="predicted"/>
<evidence type="ECO:0000259" key="1">
    <source>
        <dbReference type="SMART" id="SM00858"/>
    </source>
</evidence>
<keyword evidence="3" id="KW-1185">Reference proteome</keyword>
<evidence type="ECO:0000313" key="3">
    <source>
        <dbReference type="Proteomes" id="UP001200110"/>
    </source>
</evidence>
<dbReference type="InterPro" id="IPR013974">
    <property type="entry name" value="SAF"/>
</dbReference>
<evidence type="ECO:0000313" key="2">
    <source>
        <dbReference type="EMBL" id="MCF8589839.1"/>
    </source>
</evidence>
<protein>
    <submittedName>
        <fullName evidence="2">SAF domain-containing protein</fullName>
    </submittedName>
</protein>
<dbReference type="RefSeq" id="WP_236999061.1">
    <property type="nucleotide sequence ID" value="NZ_JAKKOR010000011.1"/>
</dbReference>
<dbReference type="Pfam" id="PF08666">
    <property type="entry name" value="SAF"/>
    <property type="match status" value="1"/>
</dbReference>
<comment type="caution">
    <text evidence="2">The sequence shown here is derived from an EMBL/GenBank/DDBJ whole genome shotgun (WGS) entry which is preliminary data.</text>
</comment>